<dbReference type="EMBL" id="BMLG01000017">
    <property type="protein sequence ID" value="GGM38415.1"/>
    <property type="molecule type" value="Genomic_DNA"/>
</dbReference>
<gene>
    <name evidence="1" type="ORF">GCM10011351_25670</name>
</gene>
<organism evidence="1 2">
    <name type="scientific">Paraliobacillus quinghaiensis</name>
    <dbReference type="NCBI Taxonomy" id="470815"/>
    <lineage>
        <taxon>Bacteria</taxon>
        <taxon>Bacillati</taxon>
        <taxon>Bacillota</taxon>
        <taxon>Bacilli</taxon>
        <taxon>Bacillales</taxon>
        <taxon>Bacillaceae</taxon>
        <taxon>Paraliobacillus</taxon>
    </lineage>
</organism>
<sequence length="61" mass="6881">MEIECNGAFICRYGVEAGDGSLLPFGTFNGQFFKNKRGQILMVDTYPYEGSDPLRFLFFTA</sequence>
<dbReference type="AlphaFoldDB" id="A0A917WXG1"/>
<reference evidence="1" key="2">
    <citation type="submission" date="2020-09" db="EMBL/GenBank/DDBJ databases">
        <authorList>
            <person name="Sun Q."/>
            <person name="Zhou Y."/>
        </authorList>
    </citation>
    <scope>NUCLEOTIDE SEQUENCE</scope>
    <source>
        <strain evidence="1">CGMCC 1.6333</strain>
    </source>
</reference>
<dbReference type="Proteomes" id="UP000618460">
    <property type="component" value="Unassembled WGS sequence"/>
</dbReference>
<reference evidence="1" key="1">
    <citation type="journal article" date="2014" name="Int. J. Syst. Evol. Microbiol.">
        <title>Complete genome sequence of Corynebacterium casei LMG S-19264T (=DSM 44701T), isolated from a smear-ripened cheese.</title>
        <authorList>
            <consortium name="US DOE Joint Genome Institute (JGI-PGF)"/>
            <person name="Walter F."/>
            <person name="Albersmeier A."/>
            <person name="Kalinowski J."/>
            <person name="Ruckert C."/>
        </authorList>
    </citation>
    <scope>NUCLEOTIDE SEQUENCE</scope>
    <source>
        <strain evidence="1">CGMCC 1.6333</strain>
    </source>
</reference>
<evidence type="ECO:0000313" key="2">
    <source>
        <dbReference type="Proteomes" id="UP000618460"/>
    </source>
</evidence>
<comment type="caution">
    <text evidence="1">The sequence shown here is derived from an EMBL/GenBank/DDBJ whole genome shotgun (WGS) entry which is preliminary data.</text>
</comment>
<protein>
    <submittedName>
        <fullName evidence="1">Uncharacterized protein</fullName>
    </submittedName>
</protein>
<name>A0A917WXG1_9BACI</name>
<keyword evidence="2" id="KW-1185">Reference proteome</keyword>
<proteinExistence type="predicted"/>
<evidence type="ECO:0000313" key="1">
    <source>
        <dbReference type="EMBL" id="GGM38415.1"/>
    </source>
</evidence>
<accession>A0A917WXG1</accession>